<dbReference type="InterPro" id="IPR056279">
    <property type="entry name" value="Aip3p_Bud6_N"/>
</dbReference>
<evidence type="ECO:0000259" key="2">
    <source>
        <dbReference type="Pfam" id="PF23153"/>
    </source>
</evidence>
<feature type="domain" description="Aip3p/Bud6 N-terminal" evidence="2">
    <location>
        <begin position="50"/>
        <end position="157"/>
    </location>
</feature>
<proteinExistence type="predicted"/>
<dbReference type="AlphaFoldDB" id="A0AAD6YNW8"/>
<accession>A0AAD6YNW8</accession>
<evidence type="ECO:0000313" key="3">
    <source>
        <dbReference type="EMBL" id="KAJ7224673.1"/>
    </source>
</evidence>
<comment type="caution">
    <text evidence="3">The sequence shown here is derived from an EMBL/GenBank/DDBJ whole genome shotgun (WGS) entry which is preliminary data.</text>
</comment>
<keyword evidence="4" id="KW-1185">Reference proteome</keyword>
<reference evidence="3" key="1">
    <citation type="submission" date="2023-03" db="EMBL/GenBank/DDBJ databases">
        <title>Massive genome expansion in bonnet fungi (Mycena s.s.) driven by repeated elements and novel gene families across ecological guilds.</title>
        <authorList>
            <consortium name="Lawrence Berkeley National Laboratory"/>
            <person name="Harder C.B."/>
            <person name="Miyauchi S."/>
            <person name="Viragh M."/>
            <person name="Kuo A."/>
            <person name="Thoen E."/>
            <person name="Andreopoulos B."/>
            <person name="Lu D."/>
            <person name="Skrede I."/>
            <person name="Drula E."/>
            <person name="Henrissat B."/>
            <person name="Morin E."/>
            <person name="Kohler A."/>
            <person name="Barry K."/>
            <person name="LaButti K."/>
            <person name="Morin E."/>
            <person name="Salamov A."/>
            <person name="Lipzen A."/>
            <person name="Mereny Z."/>
            <person name="Hegedus B."/>
            <person name="Baldrian P."/>
            <person name="Stursova M."/>
            <person name="Weitz H."/>
            <person name="Taylor A."/>
            <person name="Grigoriev I.V."/>
            <person name="Nagy L.G."/>
            <person name="Martin F."/>
            <person name="Kauserud H."/>
        </authorList>
    </citation>
    <scope>NUCLEOTIDE SEQUENCE</scope>
    <source>
        <strain evidence="3">9144</strain>
    </source>
</reference>
<feature type="compositionally biased region" description="Low complexity" evidence="1">
    <location>
        <begin position="10"/>
        <end position="25"/>
    </location>
</feature>
<gene>
    <name evidence="3" type="ORF">GGX14DRAFT_387344</name>
</gene>
<evidence type="ECO:0000313" key="4">
    <source>
        <dbReference type="Proteomes" id="UP001219525"/>
    </source>
</evidence>
<name>A0AAD6YNW8_9AGAR</name>
<feature type="region of interest" description="Disordered" evidence="1">
    <location>
        <begin position="1"/>
        <end position="46"/>
    </location>
</feature>
<dbReference type="EMBL" id="JARJCW010000005">
    <property type="protein sequence ID" value="KAJ7224673.1"/>
    <property type="molecule type" value="Genomic_DNA"/>
</dbReference>
<protein>
    <recommendedName>
        <fullName evidence="2">Aip3p/Bud6 N-terminal domain-containing protein</fullName>
    </recommendedName>
</protein>
<dbReference type="Pfam" id="PF23153">
    <property type="entry name" value="Aip3p_Bud6_N"/>
    <property type="match status" value="1"/>
</dbReference>
<organism evidence="3 4">
    <name type="scientific">Mycena pura</name>
    <dbReference type="NCBI Taxonomy" id="153505"/>
    <lineage>
        <taxon>Eukaryota</taxon>
        <taxon>Fungi</taxon>
        <taxon>Dikarya</taxon>
        <taxon>Basidiomycota</taxon>
        <taxon>Agaricomycotina</taxon>
        <taxon>Agaricomycetes</taxon>
        <taxon>Agaricomycetidae</taxon>
        <taxon>Agaricales</taxon>
        <taxon>Marasmiineae</taxon>
        <taxon>Mycenaceae</taxon>
        <taxon>Mycena</taxon>
    </lineage>
</organism>
<sequence>MYGTPPPPGVSRSSTRSSTSTYSTPLACRVSDATQQGPRTPAPAPDDVQAAVRNLLLSTRDMPGILAQWARGAVSEADVSDVYVQIGTDFNAAVQAFAYHRIDLSDIHSVPAELRAVLEQCLAEDPSPALLATYMPGVRAALVKLLRGLQARQEAWRRARAAGVTYDHR</sequence>
<evidence type="ECO:0000256" key="1">
    <source>
        <dbReference type="SAM" id="MobiDB-lite"/>
    </source>
</evidence>
<dbReference type="Proteomes" id="UP001219525">
    <property type="component" value="Unassembled WGS sequence"/>
</dbReference>